<dbReference type="Gene3D" id="3.40.50.880">
    <property type="match status" value="1"/>
</dbReference>
<dbReference type="InterPro" id="IPR002818">
    <property type="entry name" value="DJ-1/PfpI"/>
</dbReference>
<dbReference type="PANTHER" id="PTHR48094:SF11">
    <property type="entry name" value="GLUTATHIONE-INDEPENDENT GLYOXALASE HSP31-RELATED"/>
    <property type="match status" value="1"/>
</dbReference>
<feature type="domain" description="DJ-1/PfpI" evidence="5">
    <location>
        <begin position="27"/>
        <end position="222"/>
    </location>
</feature>
<dbReference type="SUPFAM" id="SSF52317">
    <property type="entry name" value="Class I glutamine amidotransferase-like"/>
    <property type="match status" value="1"/>
</dbReference>
<dbReference type="GO" id="GO:0005737">
    <property type="term" value="C:cytoplasm"/>
    <property type="evidence" value="ECO:0007669"/>
    <property type="project" value="TreeGrafter"/>
</dbReference>
<dbReference type="GO" id="GO:0019172">
    <property type="term" value="F:glyoxalase III activity"/>
    <property type="evidence" value="ECO:0007669"/>
    <property type="project" value="TreeGrafter"/>
</dbReference>
<keyword evidence="2" id="KW-0456">Lyase</keyword>
<dbReference type="CDD" id="cd03141">
    <property type="entry name" value="GATase1_Hsp31_like"/>
    <property type="match status" value="1"/>
</dbReference>
<dbReference type="EMBL" id="FNII01000002">
    <property type="protein sequence ID" value="SDN07192.1"/>
    <property type="molecule type" value="Genomic_DNA"/>
</dbReference>
<dbReference type="InterPro" id="IPR050325">
    <property type="entry name" value="Prot/Nucl_acid_deglycase"/>
</dbReference>
<dbReference type="PANTHER" id="PTHR48094">
    <property type="entry name" value="PROTEIN/NUCLEIC ACID DEGLYCASE DJ-1-RELATED"/>
    <property type="match status" value="1"/>
</dbReference>
<comment type="similarity">
    <text evidence="3">Belongs to the peptidase C56 family. HSP31-like subfamily.</text>
</comment>
<dbReference type="InterPro" id="IPR029062">
    <property type="entry name" value="Class_I_gatase-like"/>
</dbReference>
<evidence type="ECO:0000256" key="3">
    <source>
        <dbReference type="ARBA" id="ARBA00038493"/>
    </source>
</evidence>
<dbReference type="GO" id="GO:0008233">
    <property type="term" value="F:peptidase activity"/>
    <property type="evidence" value="ECO:0007669"/>
    <property type="project" value="UniProtKB-KW"/>
</dbReference>
<evidence type="ECO:0000256" key="1">
    <source>
        <dbReference type="ARBA" id="ARBA00023016"/>
    </source>
</evidence>
<evidence type="ECO:0000313" key="6">
    <source>
        <dbReference type="EMBL" id="SDN07192.1"/>
    </source>
</evidence>
<dbReference type="Proteomes" id="UP000199677">
    <property type="component" value="Unassembled WGS sequence"/>
</dbReference>
<gene>
    <name evidence="6" type="ORF">SAMN04487951_102119</name>
</gene>
<feature type="compositionally biased region" description="Basic and acidic residues" evidence="4">
    <location>
        <begin position="57"/>
        <end position="76"/>
    </location>
</feature>
<dbReference type="GO" id="GO:0006508">
    <property type="term" value="P:proteolysis"/>
    <property type="evidence" value="ECO:0007669"/>
    <property type="project" value="UniProtKB-KW"/>
</dbReference>
<sequence>MSKRILVVLTSHDQLGDTGEKTGFWLEELAAPYYVFKDAGAEVTLASPKGGQPPLDPKSDAEDSQTEETRRFKQDEQANAALAATHRLSDMSADDFDAVFYPGGHGPLWDLVNDKDSIKLIETFIEQGKPVASVCHAPIVLVNAKSANGEPLVKGREVTGFTNGEEEAVGLTKIVPHLVEDALQQCGGIYSKADDFTPYVREDGQLITGQNPPSSAATAEALVGWLAR</sequence>
<reference evidence="7" key="1">
    <citation type="submission" date="2016-10" db="EMBL/GenBank/DDBJ databases">
        <authorList>
            <person name="Varghese N."/>
            <person name="Submissions S."/>
        </authorList>
    </citation>
    <scope>NUCLEOTIDE SEQUENCE [LARGE SCALE GENOMIC DNA]</scope>
    <source>
        <strain evidence="7">CGMCC 1.6494</strain>
    </source>
</reference>
<dbReference type="OrthoDB" id="9792284at2"/>
<keyword evidence="1" id="KW-0346">Stress response</keyword>
<keyword evidence="7" id="KW-1185">Reference proteome</keyword>
<keyword evidence="6" id="KW-0645">Protease</keyword>
<name>A0A1G9YDE9_9GAMM</name>
<protein>
    <submittedName>
        <fullName evidence="6">Putative intracellular protease/amidase</fullName>
    </submittedName>
</protein>
<proteinExistence type="inferred from homology"/>
<dbReference type="RefSeq" id="WP_089702163.1">
    <property type="nucleotide sequence ID" value="NZ_FNII01000002.1"/>
</dbReference>
<keyword evidence="6" id="KW-0378">Hydrolase</keyword>
<evidence type="ECO:0000313" key="7">
    <source>
        <dbReference type="Proteomes" id="UP000199677"/>
    </source>
</evidence>
<dbReference type="Pfam" id="PF01965">
    <property type="entry name" value="DJ-1_PfpI"/>
    <property type="match status" value="1"/>
</dbReference>
<dbReference type="GO" id="GO:0019243">
    <property type="term" value="P:methylglyoxal catabolic process to D-lactate via S-lactoyl-glutathione"/>
    <property type="evidence" value="ECO:0007669"/>
    <property type="project" value="TreeGrafter"/>
</dbReference>
<feature type="region of interest" description="Disordered" evidence="4">
    <location>
        <begin position="45"/>
        <end position="76"/>
    </location>
</feature>
<accession>A0A1G9YDE9</accession>
<evidence type="ECO:0000256" key="2">
    <source>
        <dbReference type="ARBA" id="ARBA00023239"/>
    </source>
</evidence>
<evidence type="ECO:0000256" key="4">
    <source>
        <dbReference type="SAM" id="MobiDB-lite"/>
    </source>
</evidence>
<dbReference type="STRING" id="416873.SAMN04487951_102119"/>
<dbReference type="AlphaFoldDB" id="A0A1G9YDE9"/>
<organism evidence="6 7">
    <name type="scientific">Vreelandella arcis</name>
    <dbReference type="NCBI Taxonomy" id="416873"/>
    <lineage>
        <taxon>Bacteria</taxon>
        <taxon>Pseudomonadati</taxon>
        <taxon>Pseudomonadota</taxon>
        <taxon>Gammaproteobacteria</taxon>
        <taxon>Oceanospirillales</taxon>
        <taxon>Halomonadaceae</taxon>
        <taxon>Vreelandella</taxon>
    </lineage>
</organism>
<evidence type="ECO:0000259" key="5">
    <source>
        <dbReference type="Pfam" id="PF01965"/>
    </source>
</evidence>